<dbReference type="AlphaFoldDB" id="A0AA38F857"/>
<keyword evidence="1" id="KW-0472">Membrane</keyword>
<keyword evidence="1" id="KW-0812">Transmembrane</keyword>
<feature type="non-terminal residue" evidence="2">
    <location>
        <position position="50"/>
    </location>
</feature>
<feature type="transmembrane region" description="Helical" evidence="1">
    <location>
        <begin position="31"/>
        <end position="48"/>
    </location>
</feature>
<feature type="non-terminal residue" evidence="2">
    <location>
        <position position="1"/>
    </location>
</feature>
<organism evidence="2 3">
    <name type="scientific">Taxus chinensis</name>
    <name type="common">Chinese yew</name>
    <name type="synonym">Taxus wallichiana var. chinensis</name>
    <dbReference type="NCBI Taxonomy" id="29808"/>
    <lineage>
        <taxon>Eukaryota</taxon>
        <taxon>Viridiplantae</taxon>
        <taxon>Streptophyta</taxon>
        <taxon>Embryophyta</taxon>
        <taxon>Tracheophyta</taxon>
        <taxon>Spermatophyta</taxon>
        <taxon>Pinopsida</taxon>
        <taxon>Pinidae</taxon>
        <taxon>Conifers II</taxon>
        <taxon>Cupressales</taxon>
        <taxon>Taxaceae</taxon>
        <taxon>Taxus</taxon>
    </lineage>
</organism>
<evidence type="ECO:0000256" key="1">
    <source>
        <dbReference type="SAM" id="Phobius"/>
    </source>
</evidence>
<name>A0AA38F857_TAXCH</name>
<accession>A0AA38F857</accession>
<dbReference type="Proteomes" id="UP000824469">
    <property type="component" value="Unassembled WGS sequence"/>
</dbReference>
<sequence>IEPYDVDCVRDEDIEDGRGFWMMHLMRLEEVVDCIGLGFGGVGVIGFIDG</sequence>
<gene>
    <name evidence="2" type="ORF">KI387_042633</name>
</gene>
<comment type="caution">
    <text evidence="2">The sequence shown here is derived from an EMBL/GenBank/DDBJ whole genome shotgun (WGS) entry which is preliminary data.</text>
</comment>
<proteinExistence type="predicted"/>
<keyword evidence="1" id="KW-1133">Transmembrane helix</keyword>
<evidence type="ECO:0000313" key="2">
    <source>
        <dbReference type="EMBL" id="KAH9292180.1"/>
    </source>
</evidence>
<protein>
    <submittedName>
        <fullName evidence="2">Uncharacterized protein</fullName>
    </submittedName>
</protein>
<reference evidence="2 3" key="1">
    <citation type="journal article" date="2021" name="Nat. Plants">
        <title>The Taxus genome provides insights into paclitaxel biosynthesis.</title>
        <authorList>
            <person name="Xiong X."/>
            <person name="Gou J."/>
            <person name="Liao Q."/>
            <person name="Li Y."/>
            <person name="Zhou Q."/>
            <person name="Bi G."/>
            <person name="Li C."/>
            <person name="Du R."/>
            <person name="Wang X."/>
            <person name="Sun T."/>
            <person name="Guo L."/>
            <person name="Liang H."/>
            <person name="Lu P."/>
            <person name="Wu Y."/>
            <person name="Zhang Z."/>
            <person name="Ro D.K."/>
            <person name="Shang Y."/>
            <person name="Huang S."/>
            <person name="Yan J."/>
        </authorList>
    </citation>
    <scope>NUCLEOTIDE SEQUENCE [LARGE SCALE GENOMIC DNA]</scope>
    <source>
        <strain evidence="2">Ta-2019</strain>
    </source>
</reference>
<keyword evidence="3" id="KW-1185">Reference proteome</keyword>
<dbReference type="EMBL" id="JAHRHJ020003237">
    <property type="protein sequence ID" value="KAH9292180.1"/>
    <property type="molecule type" value="Genomic_DNA"/>
</dbReference>
<evidence type="ECO:0000313" key="3">
    <source>
        <dbReference type="Proteomes" id="UP000824469"/>
    </source>
</evidence>